<gene>
    <name evidence="11" type="primary">rlmE</name>
    <name evidence="11" type="synonym">ftsJ</name>
    <name evidence="11" type="synonym">rrmJ</name>
    <name evidence="14" type="ORF">E4680_06580</name>
</gene>
<dbReference type="InterPro" id="IPR015507">
    <property type="entry name" value="rRNA-MeTfrase_E"/>
</dbReference>
<dbReference type="InterPro" id="IPR029063">
    <property type="entry name" value="SAM-dependent_MTases_sf"/>
</dbReference>
<dbReference type="FunFam" id="3.40.50.150:FF:000005">
    <property type="entry name" value="Ribosomal RNA large subunit methyltransferase E"/>
    <property type="match status" value="1"/>
</dbReference>
<comment type="caution">
    <text evidence="14">The sequence shown here is derived from an EMBL/GenBank/DDBJ whole genome shotgun (WGS) entry which is preliminary data.</text>
</comment>
<dbReference type="GO" id="GO:0008650">
    <property type="term" value="F:rRNA (uridine-2'-O-)-methyltransferase activity"/>
    <property type="evidence" value="ECO:0007669"/>
    <property type="project" value="UniProtKB-UniRule"/>
</dbReference>
<comment type="similarity">
    <text evidence="11">Belongs to the class I-like SAM-binding methyltransferase superfamily. RNA methyltransferase RlmE family.</text>
</comment>
<feature type="binding site" evidence="11">
    <location>
        <position position="81"/>
    </location>
    <ligand>
        <name>S-adenosyl-L-methionine</name>
        <dbReference type="ChEBI" id="CHEBI:59789"/>
    </ligand>
</feature>
<feature type="active site" description="Proton acceptor" evidence="11 12">
    <location>
        <position position="162"/>
    </location>
</feature>
<keyword evidence="4 11" id="KW-0949">S-adenosyl-L-methionine</keyword>
<accession>A0A4Z0F969</accession>
<dbReference type="AlphaFoldDB" id="A0A4Z0F969"/>
<evidence type="ECO:0000256" key="1">
    <source>
        <dbReference type="ARBA" id="ARBA00022552"/>
    </source>
</evidence>
<name>A0A4Z0F969_9GAMM</name>
<dbReference type="GO" id="GO:0005737">
    <property type="term" value="C:cytoplasm"/>
    <property type="evidence" value="ECO:0007669"/>
    <property type="project" value="UniProtKB-SubCell"/>
</dbReference>
<evidence type="ECO:0000256" key="10">
    <source>
        <dbReference type="ARBA" id="ARBA00048970"/>
    </source>
</evidence>
<evidence type="ECO:0000256" key="9">
    <source>
        <dbReference type="ARBA" id="ARBA00042745"/>
    </source>
</evidence>
<evidence type="ECO:0000256" key="12">
    <source>
        <dbReference type="PIRSR" id="PIRSR005461-1"/>
    </source>
</evidence>
<evidence type="ECO:0000259" key="13">
    <source>
        <dbReference type="Pfam" id="PF01728"/>
    </source>
</evidence>
<dbReference type="InterPro" id="IPR002877">
    <property type="entry name" value="RNA_MeTrfase_FtsJ_dom"/>
</dbReference>
<feature type="binding site" evidence="11">
    <location>
        <position position="97"/>
    </location>
    <ligand>
        <name>S-adenosyl-L-methionine</name>
        <dbReference type="ChEBI" id="CHEBI:59789"/>
    </ligand>
</feature>
<dbReference type="PANTHER" id="PTHR10920:SF18">
    <property type="entry name" value="RRNA METHYLTRANSFERASE 2, MITOCHONDRIAL"/>
    <property type="match status" value="1"/>
</dbReference>
<keyword evidence="1 11" id="KW-0698">rRNA processing</keyword>
<feature type="binding site" evidence="11">
    <location>
        <position position="61"/>
    </location>
    <ligand>
        <name>S-adenosyl-L-methionine</name>
        <dbReference type="ChEBI" id="CHEBI:59789"/>
    </ligand>
</feature>
<evidence type="ECO:0000256" key="8">
    <source>
        <dbReference type="ARBA" id="ARBA00041995"/>
    </source>
</evidence>
<dbReference type="InterPro" id="IPR050082">
    <property type="entry name" value="RNA_methyltr_RlmE"/>
</dbReference>
<sequence length="207" mass="22975">MPKRRKSSAAWLREHFSDPYVQRAKAEGWRSRAVYKLEEIDERDRLLRPGLHLVDLGAAPGGWSQYAARKVGPEGRVVAFDLLPITPLPGVVCLQGDFREREALDAVTDALDGRAVDLVLSDMAPNTSGVEAVDQIRSLALAEAAEAFAIHALRPGGDFLVKLFQGPGFDDFVRRMRGHFGKVVVRKPKASRERSPEVYLLARNYAL</sequence>
<dbReference type="PIRSF" id="PIRSF005461">
    <property type="entry name" value="23S_rRNA_mtase"/>
    <property type="match status" value="1"/>
</dbReference>
<dbReference type="EMBL" id="SRIO01000006">
    <property type="protein sequence ID" value="TFZ82931.1"/>
    <property type="molecule type" value="Genomic_DNA"/>
</dbReference>
<evidence type="ECO:0000313" key="14">
    <source>
        <dbReference type="EMBL" id="TFZ82931.1"/>
    </source>
</evidence>
<keyword evidence="11" id="KW-0963">Cytoplasm</keyword>
<dbReference type="Gene3D" id="3.40.50.150">
    <property type="entry name" value="Vaccinia Virus protein VP39"/>
    <property type="match status" value="1"/>
</dbReference>
<dbReference type="RefSeq" id="WP_135281601.1">
    <property type="nucleotide sequence ID" value="NZ_SRIO01000006.1"/>
</dbReference>
<dbReference type="HAMAP" id="MF_01547">
    <property type="entry name" value="RNA_methyltr_E"/>
    <property type="match status" value="1"/>
</dbReference>
<keyword evidence="2 11" id="KW-0489">Methyltransferase</keyword>
<keyword evidence="3 11" id="KW-0808">Transferase</keyword>
<evidence type="ECO:0000256" key="11">
    <source>
        <dbReference type="HAMAP-Rule" id="MF_01547"/>
    </source>
</evidence>
<dbReference type="SUPFAM" id="SSF53335">
    <property type="entry name" value="S-adenosyl-L-methionine-dependent methyltransferases"/>
    <property type="match status" value="1"/>
</dbReference>
<comment type="catalytic activity">
    <reaction evidence="10 11">
        <text>uridine(2552) in 23S rRNA + S-adenosyl-L-methionine = 2'-O-methyluridine(2552) in 23S rRNA + S-adenosyl-L-homocysteine + H(+)</text>
        <dbReference type="Rhea" id="RHEA:42720"/>
        <dbReference type="Rhea" id="RHEA-COMP:10202"/>
        <dbReference type="Rhea" id="RHEA-COMP:10203"/>
        <dbReference type="ChEBI" id="CHEBI:15378"/>
        <dbReference type="ChEBI" id="CHEBI:57856"/>
        <dbReference type="ChEBI" id="CHEBI:59789"/>
        <dbReference type="ChEBI" id="CHEBI:65315"/>
        <dbReference type="ChEBI" id="CHEBI:74478"/>
        <dbReference type="EC" id="2.1.1.166"/>
    </reaction>
</comment>
<dbReference type="Proteomes" id="UP000297890">
    <property type="component" value="Unassembled WGS sequence"/>
</dbReference>
<evidence type="ECO:0000256" key="4">
    <source>
        <dbReference type="ARBA" id="ARBA00022691"/>
    </source>
</evidence>
<evidence type="ECO:0000256" key="5">
    <source>
        <dbReference type="ARBA" id="ARBA00037569"/>
    </source>
</evidence>
<dbReference type="OrthoDB" id="9790080at2"/>
<organism evidence="14 15">
    <name type="scientific">Candidatus Macondimonas diazotrophica</name>
    <dbReference type="NCBI Taxonomy" id="2305248"/>
    <lineage>
        <taxon>Bacteria</taxon>
        <taxon>Pseudomonadati</taxon>
        <taxon>Pseudomonadota</taxon>
        <taxon>Gammaproteobacteria</taxon>
        <taxon>Chromatiales</taxon>
        <taxon>Ectothiorhodospiraceae</taxon>
        <taxon>Candidatus Macondimonas</taxon>
    </lineage>
</organism>
<evidence type="ECO:0000256" key="6">
    <source>
        <dbReference type="ARBA" id="ARBA00038861"/>
    </source>
</evidence>
<feature type="domain" description="Ribosomal RNA methyltransferase FtsJ" evidence="13">
    <location>
        <begin position="29"/>
        <end position="205"/>
    </location>
</feature>
<proteinExistence type="inferred from homology"/>
<comment type="function">
    <text evidence="5 11">Specifically methylates the uridine in position 2552 of 23S rRNA at the 2'-O position of the ribose in the fully assembled 50S ribosomal subunit.</text>
</comment>
<protein>
    <recommendedName>
        <fullName evidence="7 11">Ribosomal RNA large subunit methyltransferase E</fullName>
        <ecNumber evidence="6 11">2.1.1.166</ecNumber>
    </recommendedName>
    <alternativeName>
        <fullName evidence="9 11">23S rRNA Um2552 methyltransferase</fullName>
    </alternativeName>
    <alternativeName>
        <fullName evidence="8 11">rRNA (uridine-2'-O-)-methyltransferase</fullName>
    </alternativeName>
</protein>
<evidence type="ECO:0000256" key="2">
    <source>
        <dbReference type="ARBA" id="ARBA00022603"/>
    </source>
</evidence>
<dbReference type="EC" id="2.1.1.166" evidence="6 11"/>
<dbReference type="Pfam" id="PF01728">
    <property type="entry name" value="FtsJ"/>
    <property type="match status" value="1"/>
</dbReference>
<reference evidence="14 15" key="1">
    <citation type="journal article" date="2019" name="ISME J.">
        <title>Candidatus Macondimonas diazotrophica, a novel gammaproteobacterial genus dominating crude-oil-contaminated coastal sediments.</title>
        <authorList>
            <person name="Karthikeyan S."/>
            <person name="Konstantinidis K."/>
        </authorList>
    </citation>
    <scope>NUCLEOTIDE SEQUENCE [LARGE SCALE GENOMIC DNA]</scope>
    <source>
        <strain evidence="14 15">KTK01</strain>
    </source>
</reference>
<evidence type="ECO:0000256" key="7">
    <source>
        <dbReference type="ARBA" id="ARBA00041129"/>
    </source>
</evidence>
<evidence type="ECO:0000313" key="15">
    <source>
        <dbReference type="Proteomes" id="UP000297890"/>
    </source>
</evidence>
<dbReference type="PANTHER" id="PTHR10920">
    <property type="entry name" value="RIBOSOMAL RNA METHYLTRANSFERASE"/>
    <property type="match status" value="1"/>
</dbReference>
<evidence type="ECO:0000256" key="3">
    <source>
        <dbReference type="ARBA" id="ARBA00022679"/>
    </source>
</evidence>
<comment type="subcellular location">
    <subcellularLocation>
        <location evidence="11">Cytoplasm</location>
    </subcellularLocation>
</comment>
<keyword evidence="15" id="KW-1185">Reference proteome</keyword>
<feature type="binding site" evidence="11">
    <location>
        <position position="122"/>
    </location>
    <ligand>
        <name>S-adenosyl-L-methionine</name>
        <dbReference type="ChEBI" id="CHEBI:59789"/>
    </ligand>
</feature>
<feature type="binding site" evidence="11">
    <location>
        <position position="63"/>
    </location>
    <ligand>
        <name>S-adenosyl-L-methionine</name>
        <dbReference type="ChEBI" id="CHEBI:59789"/>
    </ligand>
</feature>